<dbReference type="Pfam" id="PF11991">
    <property type="entry name" value="Trp_DMAT"/>
    <property type="match status" value="1"/>
</dbReference>
<sequence>MDPQKVSIRDFTGRQLSALMHSLGITENTVKSVGLLADALGPGGLRPVSASPAWPSDVADDHTPVEFSTAFAAGESPILRTIVEPTATRPSRAANTAAALAALDRMRHRENLDTRRFDAVKGLFLPDHPESDFTFWYSLVFRADEAPAVKVYFNPEVRGEAAAEGLIREALSRTGFAAGFPVLRAQAVTRPGLDKYSFFALDLVEQRRARVKVYISHHAADVTDVTRAAKAARGVDVDRVPDFCLLTGGSTGTFDRRPLISSYTFLDGDARAPSGYSLYVPIRDYVTDDEEARRRVLAVMAKYDLDPTQFDSALRTIARRPLDEGVGLIAHVSLRMGRPRPGITVYLSSEAYDTASPRSISLAG</sequence>
<protein>
    <submittedName>
        <fullName evidence="2">DMATS type aromatic prenyltransferase</fullName>
    </submittedName>
</protein>
<dbReference type="EMBL" id="PYAX01000009">
    <property type="protein sequence ID" value="PSL53433.1"/>
    <property type="molecule type" value="Genomic_DNA"/>
</dbReference>
<dbReference type="PANTHER" id="PTHR40627">
    <property type="entry name" value="INDOLE PRENYLTRANSFERASE TDIB-RELATED"/>
    <property type="match status" value="1"/>
</dbReference>
<reference evidence="2 3" key="1">
    <citation type="submission" date="2018-03" db="EMBL/GenBank/DDBJ databases">
        <title>Genomic Encyclopedia of Type Strains, Phase III (KMG-III): the genomes of soil and plant-associated and newly described type strains.</title>
        <authorList>
            <person name="Whitman W."/>
        </authorList>
    </citation>
    <scope>NUCLEOTIDE SEQUENCE [LARGE SCALE GENOMIC DNA]</scope>
    <source>
        <strain evidence="2 3">CGMCC 4.7097</strain>
    </source>
</reference>
<proteinExistence type="predicted"/>
<keyword evidence="1 2" id="KW-0808">Transferase</keyword>
<dbReference type="AlphaFoldDB" id="A0A2P8I4Q0"/>
<accession>A0A2P8I4Q0</accession>
<dbReference type="SFLD" id="SFLDS00036">
    <property type="entry name" value="Aromatic_Prenyltransferase"/>
    <property type="match status" value="1"/>
</dbReference>
<organism evidence="2 3">
    <name type="scientific">Saccharothrix carnea</name>
    <dbReference type="NCBI Taxonomy" id="1280637"/>
    <lineage>
        <taxon>Bacteria</taxon>
        <taxon>Bacillati</taxon>
        <taxon>Actinomycetota</taxon>
        <taxon>Actinomycetes</taxon>
        <taxon>Pseudonocardiales</taxon>
        <taxon>Pseudonocardiaceae</taxon>
        <taxon>Saccharothrix</taxon>
    </lineage>
</organism>
<dbReference type="InterPro" id="IPR033964">
    <property type="entry name" value="ABBA"/>
</dbReference>
<dbReference type="GO" id="GO:0016765">
    <property type="term" value="F:transferase activity, transferring alkyl or aryl (other than methyl) groups"/>
    <property type="evidence" value="ECO:0007669"/>
    <property type="project" value="InterPro"/>
</dbReference>
<dbReference type="SFLD" id="SFLDG01162">
    <property type="entry name" value="I"/>
    <property type="match status" value="1"/>
</dbReference>
<dbReference type="PANTHER" id="PTHR40627:SF4">
    <property type="entry name" value="PRENYLTRANSFERASE ASQH1-RELATED"/>
    <property type="match status" value="1"/>
</dbReference>
<evidence type="ECO:0000313" key="3">
    <source>
        <dbReference type="Proteomes" id="UP000241118"/>
    </source>
</evidence>
<dbReference type="GO" id="GO:0009820">
    <property type="term" value="P:alkaloid metabolic process"/>
    <property type="evidence" value="ECO:0007669"/>
    <property type="project" value="InterPro"/>
</dbReference>
<keyword evidence="3" id="KW-1185">Reference proteome</keyword>
<evidence type="ECO:0000256" key="1">
    <source>
        <dbReference type="ARBA" id="ARBA00022679"/>
    </source>
</evidence>
<evidence type="ECO:0000313" key="2">
    <source>
        <dbReference type="EMBL" id="PSL53433.1"/>
    </source>
</evidence>
<gene>
    <name evidence="2" type="ORF">B0I31_109223</name>
</gene>
<dbReference type="InterPro" id="IPR017795">
    <property type="entry name" value="ABBA_NscD-like"/>
</dbReference>
<comment type="caution">
    <text evidence="2">The sequence shown here is derived from an EMBL/GenBank/DDBJ whole genome shotgun (WGS) entry which is preliminary data.</text>
</comment>
<dbReference type="Proteomes" id="UP000241118">
    <property type="component" value="Unassembled WGS sequence"/>
</dbReference>
<name>A0A2P8I4Q0_SACCR</name>